<accession>A0A227I8V5</accession>
<keyword evidence="1" id="KW-0812">Transmembrane</keyword>
<feature type="transmembrane region" description="Helical" evidence="1">
    <location>
        <begin position="56"/>
        <end position="75"/>
    </location>
</feature>
<gene>
    <name evidence="2" type="ORF">CA163_38500</name>
</gene>
<evidence type="ECO:0000256" key="1">
    <source>
        <dbReference type="SAM" id="Phobius"/>
    </source>
</evidence>
<reference evidence="2 3" key="1">
    <citation type="journal article" date="2017" name="Appl. Environ. Microbiol.">
        <title>Parallel evolution of two clades of a major Atlantic endemic Vibrio parahaemolyticus pathogen lineage by independent acquisition of related pathogenicity islands.</title>
        <authorList>
            <person name="Xu F."/>
            <person name="Gonzalez-Escalona N."/>
            <person name="Drees K.P."/>
            <person name="Sebra R.P."/>
            <person name="Cooper V.S."/>
            <person name="Jones S.H."/>
            <person name="Whistler C.A."/>
        </authorList>
    </citation>
    <scope>NUCLEOTIDE SEQUENCE [LARGE SCALE GENOMIC DNA]</scope>
    <source>
        <strain evidence="2 3">MAVP-3</strain>
    </source>
</reference>
<evidence type="ECO:0000313" key="2">
    <source>
        <dbReference type="EMBL" id="OXE14718.1"/>
    </source>
</evidence>
<sequence>QLMNAYLIGKQVPEVWDFGLFAIEKVGYQAQVIPAMLAGIALAFIETRLKRIIPSYLYLVVVPFVSIIVSVILAHSI</sequence>
<dbReference type="GO" id="GO:0015771">
    <property type="term" value="P:trehalose transport"/>
    <property type="evidence" value="ECO:0007669"/>
    <property type="project" value="TreeGrafter"/>
</dbReference>
<feature type="non-terminal residue" evidence="2">
    <location>
        <position position="1"/>
    </location>
</feature>
<feature type="non-terminal residue" evidence="2">
    <location>
        <position position="77"/>
    </location>
</feature>
<feature type="transmembrane region" description="Helical" evidence="1">
    <location>
        <begin position="26"/>
        <end position="44"/>
    </location>
</feature>
<proteinExistence type="predicted"/>
<dbReference type="Proteomes" id="UP000214596">
    <property type="component" value="Unassembled WGS sequence"/>
</dbReference>
<dbReference type="AlphaFoldDB" id="A0A227I8V5"/>
<evidence type="ECO:0000313" key="3">
    <source>
        <dbReference type="Proteomes" id="UP000214596"/>
    </source>
</evidence>
<dbReference type="GO" id="GO:0009401">
    <property type="term" value="P:phosphoenolpyruvate-dependent sugar phosphotransferase system"/>
    <property type="evidence" value="ECO:0007669"/>
    <property type="project" value="TreeGrafter"/>
</dbReference>
<dbReference type="PANTHER" id="PTHR30175:SF1">
    <property type="entry name" value="PTS SYSTEM ARBUTIN-, CELLOBIOSE-, AND SALICIN-SPECIFIC EIIBC COMPONENT-RELATED"/>
    <property type="match status" value="1"/>
</dbReference>
<keyword evidence="1" id="KW-0472">Membrane</keyword>
<dbReference type="EMBL" id="NIXT01005359">
    <property type="protein sequence ID" value="OXE14718.1"/>
    <property type="molecule type" value="Genomic_DNA"/>
</dbReference>
<dbReference type="GO" id="GO:0005886">
    <property type="term" value="C:plasma membrane"/>
    <property type="evidence" value="ECO:0007669"/>
    <property type="project" value="TreeGrafter"/>
</dbReference>
<name>A0A227I8V5_VIBPH</name>
<organism evidence="2 3">
    <name type="scientific">Vibrio parahaemolyticus</name>
    <dbReference type="NCBI Taxonomy" id="670"/>
    <lineage>
        <taxon>Bacteria</taxon>
        <taxon>Pseudomonadati</taxon>
        <taxon>Pseudomonadota</taxon>
        <taxon>Gammaproteobacteria</taxon>
        <taxon>Vibrionales</taxon>
        <taxon>Vibrionaceae</taxon>
        <taxon>Vibrio</taxon>
    </lineage>
</organism>
<comment type="caution">
    <text evidence="2">The sequence shown here is derived from an EMBL/GenBank/DDBJ whole genome shotgun (WGS) entry which is preliminary data.</text>
</comment>
<dbReference type="InterPro" id="IPR050558">
    <property type="entry name" value="PTS_Sugar-Specific_Components"/>
</dbReference>
<protein>
    <submittedName>
        <fullName evidence="2">Uncharacterized protein</fullName>
    </submittedName>
</protein>
<dbReference type="PANTHER" id="PTHR30175">
    <property type="entry name" value="PHOSPHOTRANSFERASE SYSTEM TRANSPORT PROTEIN"/>
    <property type="match status" value="1"/>
</dbReference>
<dbReference type="GO" id="GO:0090589">
    <property type="term" value="F:protein-phosphocysteine-trehalose phosphotransferase system transporter activity"/>
    <property type="evidence" value="ECO:0007669"/>
    <property type="project" value="TreeGrafter"/>
</dbReference>
<keyword evidence="1" id="KW-1133">Transmembrane helix</keyword>